<dbReference type="InterPro" id="IPR053138">
    <property type="entry name" value="N-alpha-Ac-DABA_deacetylase"/>
</dbReference>
<feature type="domain" description="Succinylglutamate desuccinylase/Aspartoacylase catalytic" evidence="5">
    <location>
        <begin position="33"/>
        <end position="216"/>
    </location>
</feature>
<accession>A0A9D9I0Q0</accession>
<comment type="cofactor">
    <cofactor evidence="1">
        <name>Zn(2+)</name>
        <dbReference type="ChEBI" id="CHEBI:29105"/>
    </cofactor>
</comment>
<evidence type="ECO:0000256" key="1">
    <source>
        <dbReference type="ARBA" id="ARBA00001947"/>
    </source>
</evidence>
<dbReference type="Gene3D" id="3.40.630.10">
    <property type="entry name" value="Zn peptidases"/>
    <property type="match status" value="1"/>
</dbReference>
<keyword evidence="2" id="KW-0479">Metal-binding</keyword>
<dbReference type="EMBL" id="JADIML010000216">
    <property type="protein sequence ID" value="MBO8463836.1"/>
    <property type="molecule type" value="Genomic_DNA"/>
</dbReference>
<dbReference type="CDD" id="cd06253">
    <property type="entry name" value="M14_ASTE_ASPA-like"/>
    <property type="match status" value="1"/>
</dbReference>
<sequence length="311" mass="34381">MIETIATADLPIREVMRIKKNSLCPEQLTGEEQRLCIITGVHGDDLAGQFICYEVIKRIKENYEALTGIVDVYPAINPLGLDAGTREWPLFNMDMNMAFPGSFEGTMTEYTAAKIMEDLKGANVCVDIHTSSIFLKELPQVRINDDVASSLMPYAKQMNMDFVWIHPSTTVKEGSIVHALNERGTKAMVIEGDVAMQIDQKYCNQVVDGIFALMKYMGIWQGEVKAPKKPIISDDGKVIFINGETSGVFVPMAEHSDYIKKGEKIGEIIAPLTGSVEEEIFAPCDGLLFTLRHYPVVSEGALLARILGGNL</sequence>
<comment type="caution">
    <text evidence="6">The sequence shown here is derived from an EMBL/GenBank/DDBJ whole genome shotgun (WGS) entry which is preliminary data.</text>
</comment>
<protein>
    <submittedName>
        <fullName evidence="6">Succinylglutamate desuccinylase/aspartoacylase family protein</fullName>
    </submittedName>
</protein>
<dbReference type="InterPro" id="IPR055438">
    <property type="entry name" value="AstE_AspA_cat"/>
</dbReference>
<evidence type="ECO:0000313" key="7">
    <source>
        <dbReference type="Proteomes" id="UP000823618"/>
    </source>
</evidence>
<keyword evidence="4" id="KW-0862">Zinc</keyword>
<dbReference type="AlphaFoldDB" id="A0A9D9I0Q0"/>
<dbReference type="PANTHER" id="PTHR37326">
    <property type="entry name" value="BLL3975 PROTEIN"/>
    <property type="match status" value="1"/>
</dbReference>
<evidence type="ECO:0000256" key="4">
    <source>
        <dbReference type="ARBA" id="ARBA00022833"/>
    </source>
</evidence>
<evidence type="ECO:0000256" key="3">
    <source>
        <dbReference type="ARBA" id="ARBA00022801"/>
    </source>
</evidence>
<dbReference type="Proteomes" id="UP000823618">
    <property type="component" value="Unassembled WGS sequence"/>
</dbReference>
<name>A0A9D9I0Q0_9FIRM</name>
<organism evidence="6 7">
    <name type="scientific">Candidatus Scybalomonas excrementavium</name>
    <dbReference type="NCBI Taxonomy" id="2840943"/>
    <lineage>
        <taxon>Bacteria</taxon>
        <taxon>Bacillati</taxon>
        <taxon>Bacillota</taxon>
        <taxon>Clostridia</taxon>
        <taxon>Lachnospirales</taxon>
        <taxon>Lachnospiraceae</taxon>
        <taxon>Lachnospiraceae incertae sedis</taxon>
        <taxon>Candidatus Scybalomonas</taxon>
    </lineage>
</organism>
<dbReference type="SUPFAM" id="SSF53187">
    <property type="entry name" value="Zn-dependent exopeptidases"/>
    <property type="match status" value="1"/>
</dbReference>
<reference evidence="6" key="2">
    <citation type="journal article" date="2021" name="PeerJ">
        <title>Extensive microbial diversity within the chicken gut microbiome revealed by metagenomics and culture.</title>
        <authorList>
            <person name="Gilroy R."/>
            <person name="Ravi A."/>
            <person name="Getino M."/>
            <person name="Pursley I."/>
            <person name="Horton D.L."/>
            <person name="Alikhan N.F."/>
            <person name="Baker D."/>
            <person name="Gharbi K."/>
            <person name="Hall N."/>
            <person name="Watson M."/>
            <person name="Adriaenssens E.M."/>
            <person name="Foster-Nyarko E."/>
            <person name="Jarju S."/>
            <person name="Secka A."/>
            <person name="Antonio M."/>
            <person name="Oren A."/>
            <person name="Chaudhuri R.R."/>
            <person name="La Ragione R."/>
            <person name="Hildebrand F."/>
            <person name="Pallen M.J."/>
        </authorList>
    </citation>
    <scope>NUCLEOTIDE SEQUENCE</scope>
    <source>
        <strain evidence="6">E3-2379</strain>
    </source>
</reference>
<evidence type="ECO:0000313" key="6">
    <source>
        <dbReference type="EMBL" id="MBO8463836.1"/>
    </source>
</evidence>
<keyword evidence="3" id="KW-0378">Hydrolase</keyword>
<evidence type="ECO:0000256" key="2">
    <source>
        <dbReference type="ARBA" id="ARBA00022723"/>
    </source>
</evidence>
<dbReference type="Pfam" id="PF24827">
    <property type="entry name" value="AstE_AspA_cat"/>
    <property type="match status" value="1"/>
</dbReference>
<evidence type="ECO:0000259" key="5">
    <source>
        <dbReference type="Pfam" id="PF24827"/>
    </source>
</evidence>
<dbReference type="PANTHER" id="PTHR37326:SF1">
    <property type="entry name" value="BLL3975 PROTEIN"/>
    <property type="match status" value="1"/>
</dbReference>
<dbReference type="GO" id="GO:0046872">
    <property type="term" value="F:metal ion binding"/>
    <property type="evidence" value="ECO:0007669"/>
    <property type="project" value="UniProtKB-KW"/>
</dbReference>
<reference evidence="6" key="1">
    <citation type="submission" date="2020-10" db="EMBL/GenBank/DDBJ databases">
        <authorList>
            <person name="Gilroy R."/>
        </authorList>
    </citation>
    <scope>NUCLEOTIDE SEQUENCE</scope>
    <source>
        <strain evidence="6">E3-2379</strain>
    </source>
</reference>
<dbReference type="GO" id="GO:0016788">
    <property type="term" value="F:hydrolase activity, acting on ester bonds"/>
    <property type="evidence" value="ECO:0007669"/>
    <property type="project" value="InterPro"/>
</dbReference>
<proteinExistence type="predicted"/>
<gene>
    <name evidence="6" type="ORF">IAC13_07890</name>
</gene>